<feature type="transmembrane region" description="Helical" evidence="14">
    <location>
        <begin position="457"/>
        <end position="476"/>
    </location>
</feature>
<keyword evidence="5 14" id="KW-0812">Transmembrane</keyword>
<dbReference type="Pfam" id="PF00520">
    <property type="entry name" value="Ion_trans"/>
    <property type="match status" value="2"/>
</dbReference>
<evidence type="ECO:0000259" key="16">
    <source>
        <dbReference type="Pfam" id="PF16905"/>
    </source>
</evidence>
<evidence type="ECO:0000256" key="3">
    <source>
        <dbReference type="ARBA" id="ARBA00022568"/>
    </source>
</evidence>
<feature type="transmembrane region" description="Helical" evidence="14">
    <location>
        <begin position="530"/>
        <end position="549"/>
    </location>
</feature>
<keyword evidence="9 14" id="KW-1133">Transmembrane helix</keyword>
<feature type="domain" description="Voltage-dependent L-type calcium channel IQ-associated" evidence="16">
    <location>
        <begin position="694"/>
        <end position="736"/>
    </location>
</feature>
<keyword evidence="7" id="KW-0106">Calcium</keyword>
<feature type="domain" description="Ion transport" evidence="15">
    <location>
        <begin position="98"/>
        <end position="375"/>
    </location>
</feature>
<dbReference type="GO" id="GO:0008331">
    <property type="term" value="F:high voltage-gated calcium channel activity"/>
    <property type="evidence" value="ECO:0007669"/>
    <property type="project" value="TreeGrafter"/>
</dbReference>
<feature type="transmembrane region" description="Helical" evidence="14">
    <location>
        <begin position="648"/>
        <end position="672"/>
    </location>
</feature>
<feature type="transmembrane region" description="Helical" evidence="14">
    <location>
        <begin position="137"/>
        <end position="157"/>
    </location>
</feature>
<keyword evidence="10" id="KW-0406">Ion transport</keyword>
<keyword evidence="4" id="KW-0107">Calcium channel</keyword>
<evidence type="ECO:0000313" key="18">
    <source>
        <dbReference type="Proteomes" id="UP001295684"/>
    </source>
</evidence>
<evidence type="ECO:0000256" key="13">
    <source>
        <dbReference type="ARBA" id="ARBA00023303"/>
    </source>
</evidence>
<dbReference type="Gene3D" id="1.20.120.350">
    <property type="entry name" value="Voltage-gated potassium channels. Chain C"/>
    <property type="match status" value="2"/>
</dbReference>
<feature type="transmembrane region" description="Helical" evidence="14">
    <location>
        <begin position="496"/>
        <end position="518"/>
    </location>
</feature>
<dbReference type="Gene3D" id="1.10.287.70">
    <property type="match status" value="2"/>
</dbReference>
<organism evidence="17 18">
    <name type="scientific">Euplotes crassus</name>
    <dbReference type="NCBI Taxonomy" id="5936"/>
    <lineage>
        <taxon>Eukaryota</taxon>
        <taxon>Sar</taxon>
        <taxon>Alveolata</taxon>
        <taxon>Ciliophora</taxon>
        <taxon>Intramacronucleata</taxon>
        <taxon>Spirotrichea</taxon>
        <taxon>Hypotrichia</taxon>
        <taxon>Euplotida</taxon>
        <taxon>Euplotidae</taxon>
        <taxon>Moneuplotes</taxon>
    </lineage>
</organism>
<dbReference type="InterPro" id="IPR031649">
    <property type="entry name" value="GPHH_dom"/>
</dbReference>
<comment type="subcellular location">
    <subcellularLocation>
        <location evidence="1">Membrane</location>
        <topology evidence="1">Multi-pass membrane protein</topology>
    </subcellularLocation>
</comment>
<dbReference type="SUPFAM" id="SSF81324">
    <property type="entry name" value="Voltage-gated potassium channels"/>
    <property type="match status" value="2"/>
</dbReference>
<sequence length="1068" mass="123272">MSEILEETSVKESDPHIFRRIWSYVKSSSLFIFNEEWEIRKFLLILVLGSENLIEINEALKNSEEFGIKDLQKSYHIKDIQIVEGKLLTEKKHIGYSKIFDSIIIGLILASSILLCVDTPLTNSESVFFMLLKYLDYIFTFLFLIEAILKIIALGFIHNNFPGIPPYILNAWNILDLFVVVSSLVDFSFTVSSSGPNTTQLKSLKALRAIRALRPLRMISRNEGLKISINALFSSIPAMANVLLVCLLILLIFAIMGVDFLKGAFYSCEGLTDEILQTVKTKQDCLDQGGSWDNYFVNFDNTINAMFALFQMTTTEGWVSVMNRGVDTRGIDKQPETNNQIFMIIYFVCFMVVGSLFIINLFVGVIIDNFNKIKGSEEMGGKGVFITENQKKWVEIQHIMLRQSLRFKPPEPKSKWRKKVHDLVNHQYFEGFIMVCILLNTLLMSMRYARMSDNYELALETANMVFSIIFNLEMILKIIGNGMHYFKGSWNRFDFAIVIGTDIGFIMSLFLSVNISTAATVIRAFRILRIFRLVKSFGKMILDALVYIIPQVTNIMSLIFLLLFIFSCLGISLFATVMYRENYNRLSNFRNFFFSIIILLRCATGEDWNLVMEDLGESGEFDGVYCNDDQTYDEMQKDGVLGCGSNFAIPYFTLFVLIINFIAMNLTVAAVIDGLASARKDEGALISSDNINTFIHLWSDYDPKATGWISIDAYIFLLFELPKPIGLGREVPLSYRKNYVTLYNSQMEQNSIEVRIEVGKDVRHEEYLQECKEILLIKDKERNKRYFYHTEKKILLREDLWLKILKHYNIPIYENRRIHFKDVCKRLIKNSSGHGNLNRVLRSNSFRLLERKIRKKWDSRYKNASKKDIITTVEKVIAARIISKWARYKRVSLRMSQRKLLSLEMIDSQKSWENNPESQREMKPITYINPIEEKDESIVISEEDSSSKIIPKNINHFDEDVKSNELKAVDPSSKKNVESEEEFTAEDQDMRITRMKLPGEGRKSAQFHIGHAENKGLNFMKLGENVLGIRSEKEVPSLSFYSPIDKKYCADKSDEIEELSIGEIKEIE</sequence>
<dbReference type="FunFam" id="1.20.120.350:FF:000009">
    <property type="entry name" value="Voltage-dependent T-type calcium channel subunit alpha"/>
    <property type="match status" value="1"/>
</dbReference>
<accession>A0AAD1XUY4</accession>
<dbReference type="Proteomes" id="UP001295684">
    <property type="component" value="Unassembled WGS sequence"/>
</dbReference>
<evidence type="ECO:0000256" key="1">
    <source>
        <dbReference type="ARBA" id="ARBA00004141"/>
    </source>
</evidence>
<keyword evidence="8" id="KW-0851">Voltage-gated channel</keyword>
<name>A0AAD1XUY4_EUPCR</name>
<keyword evidence="2" id="KW-0813">Transport</keyword>
<evidence type="ECO:0000256" key="10">
    <source>
        <dbReference type="ARBA" id="ARBA00023065"/>
    </source>
</evidence>
<proteinExistence type="predicted"/>
<dbReference type="Pfam" id="PF16905">
    <property type="entry name" value="GPHH"/>
    <property type="match status" value="1"/>
</dbReference>
<feature type="transmembrane region" description="Helical" evidence="14">
    <location>
        <begin position="555"/>
        <end position="579"/>
    </location>
</feature>
<dbReference type="GO" id="GO:0098703">
    <property type="term" value="P:calcium ion import across plasma membrane"/>
    <property type="evidence" value="ECO:0007669"/>
    <property type="project" value="TreeGrafter"/>
</dbReference>
<evidence type="ECO:0000256" key="2">
    <source>
        <dbReference type="ARBA" id="ARBA00022448"/>
    </source>
</evidence>
<evidence type="ECO:0000256" key="8">
    <source>
        <dbReference type="ARBA" id="ARBA00022882"/>
    </source>
</evidence>
<dbReference type="InterPro" id="IPR005821">
    <property type="entry name" value="Ion_trans_dom"/>
</dbReference>
<dbReference type="EMBL" id="CAMPGE010020440">
    <property type="protein sequence ID" value="CAI2378685.1"/>
    <property type="molecule type" value="Genomic_DNA"/>
</dbReference>
<comment type="caution">
    <text evidence="17">The sequence shown here is derived from an EMBL/GenBank/DDBJ whole genome shotgun (WGS) entry which is preliminary data.</text>
</comment>
<evidence type="ECO:0000256" key="11">
    <source>
        <dbReference type="ARBA" id="ARBA00023136"/>
    </source>
</evidence>
<dbReference type="Gene3D" id="1.10.238.10">
    <property type="entry name" value="EF-hand"/>
    <property type="match status" value="1"/>
</dbReference>
<dbReference type="FunFam" id="1.20.120.350:FF:000068">
    <property type="entry name" value="Sodium channel protein"/>
    <property type="match status" value="1"/>
</dbReference>
<protein>
    <submittedName>
        <fullName evidence="17">Uncharacterized protein</fullName>
    </submittedName>
</protein>
<evidence type="ECO:0000256" key="9">
    <source>
        <dbReference type="ARBA" id="ARBA00022989"/>
    </source>
</evidence>
<keyword evidence="12" id="KW-0325">Glycoprotein</keyword>
<feature type="domain" description="Ion transport" evidence="15">
    <location>
        <begin position="426"/>
        <end position="681"/>
    </location>
</feature>
<dbReference type="InterPro" id="IPR027359">
    <property type="entry name" value="Volt_channel_dom_sf"/>
</dbReference>
<keyword evidence="3" id="KW-0109">Calcium transport</keyword>
<keyword evidence="13" id="KW-0407">Ion channel</keyword>
<dbReference type="InterPro" id="IPR050599">
    <property type="entry name" value="VDCC_alpha-1_subunit"/>
</dbReference>
<evidence type="ECO:0000256" key="7">
    <source>
        <dbReference type="ARBA" id="ARBA00022837"/>
    </source>
</evidence>
<evidence type="ECO:0000256" key="6">
    <source>
        <dbReference type="ARBA" id="ARBA00022737"/>
    </source>
</evidence>
<evidence type="ECO:0000256" key="14">
    <source>
        <dbReference type="SAM" id="Phobius"/>
    </source>
</evidence>
<evidence type="ECO:0000256" key="12">
    <source>
        <dbReference type="ARBA" id="ARBA00023180"/>
    </source>
</evidence>
<reference evidence="17" key="1">
    <citation type="submission" date="2023-07" db="EMBL/GenBank/DDBJ databases">
        <authorList>
            <consortium name="AG Swart"/>
            <person name="Singh M."/>
            <person name="Singh A."/>
            <person name="Seah K."/>
            <person name="Emmerich C."/>
        </authorList>
    </citation>
    <scope>NUCLEOTIDE SEQUENCE</scope>
    <source>
        <strain evidence="17">DP1</strain>
    </source>
</reference>
<keyword evidence="11 14" id="KW-0472">Membrane</keyword>
<dbReference type="GO" id="GO:0005891">
    <property type="term" value="C:voltage-gated calcium channel complex"/>
    <property type="evidence" value="ECO:0007669"/>
    <property type="project" value="TreeGrafter"/>
</dbReference>
<dbReference type="PANTHER" id="PTHR45628">
    <property type="entry name" value="VOLTAGE-DEPENDENT CALCIUM CHANNEL TYPE A SUBUNIT ALPHA-1"/>
    <property type="match status" value="1"/>
</dbReference>
<dbReference type="AlphaFoldDB" id="A0AAD1XUY4"/>
<keyword evidence="18" id="KW-1185">Reference proteome</keyword>
<feature type="transmembrane region" description="Helical" evidence="14">
    <location>
        <begin position="428"/>
        <end position="445"/>
    </location>
</feature>
<evidence type="ECO:0000259" key="15">
    <source>
        <dbReference type="Pfam" id="PF00520"/>
    </source>
</evidence>
<evidence type="ECO:0000313" key="17">
    <source>
        <dbReference type="EMBL" id="CAI2378685.1"/>
    </source>
</evidence>
<keyword evidence="6" id="KW-0677">Repeat</keyword>
<feature type="transmembrane region" description="Helical" evidence="14">
    <location>
        <begin position="99"/>
        <end position="117"/>
    </location>
</feature>
<dbReference type="PANTHER" id="PTHR45628:SF7">
    <property type="entry name" value="VOLTAGE-DEPENDENT CALCIUM CHANNEL TYPE A SUBUNIT ALPHA-1"/>
    <property type="match status" value="1"/>
</dbReference>
<evidence type="ECO:0000256" key="4">
    <source>
        <dbReference type="ARBA" id="ARBA00022673"/>
    </source>
</evidence>
<evidence type="ECO:0000256" key="5">
    <source>
        <dbReference type="ARBA" id="ARBA00022692"/>
    </source>
</evidence>
<feature type="transmembrane region" description="Helical" evidence="14">
    <location>
        <begin position="169"/>
        <end position="189"/>
    </location>
</feature>
<feature type="transmembrane region" description="Helical" evidence="14">
    <location>
        <begin position="238"/>
        <end position="261"/>
    </location>
</feature>
<gene>
    <name evidence="17" type="ORF">ECRASSUSDP1_LOCUS20084</name>
</gene>
<feature type="transmembrane region" description="Helical" evidence="14">
    <location>
        <begin position="341"/>
        <end position="367"/>
    </location>
</feature>